<comment type="caution">
    <text evidence="1">The sequence shown here is derived from an EMBL/GenBank/DDBJ whole genome shotgun (WGS) entry which is preliminary data.</text>
</comment>
<dbReference type="Proteomes" id="UP001524502">
    <property type="component" value="Unassembled WGS sequence"/>
</dbReference>
<name>A0ABT1RTF7_9FIRM</name>
<proteinExistence type="predicted"/>
<feature type="non-terminal residue" evidence="1">
    <location>
        <position position="95"/>
    </location>
</feature>
<keyword evidence="2" id="KW-1185">Reference proteome</keyword>
<accession>A0ABT1RTF7</accession>
<reference evidence="1 2" key="1">
    <citation type="submission" date="2022-06" db="EMBL/GenBank/DDBJ databases">
        <title>Isolation of gut microbiota from human fecal samples.</title>
        <authorList>
            <person name="Pamer E.G."/>
            <person name="Barat B."/>
            <person name="Waligurski E."/>
            <person name="Medina S."/>
            <person name="Paddock L."/>
            <person name="Mostad J."/>
        </authorList>
    </citation>
    <scope>NUCLEOTIDE SEQUENCE [LARGE SCALE GENOMIC DNA]</scope>
    <source>
        <strain evidence="1 2">SL.3.17</strain>
    </source>
</reference>
<organism evidence="1 2">
    <name type="scientific">Anaerovorax odorimutans</name>
    <dbReference type="NCBI Taxonomy" id="109327"/>
    <lineage>
        <taxon>Bacteria</taxon>
        <taxon>Bacillati</taxon>
        <taxon>Bacillota</taxon>
        <taxon>Clostridia</taxon>
        <taxon>Peptostreptococcales</taxon>
        <taxon>Anaerovoracaceae</taxon>
        <taxon>Anaerovorax</taxon>
    </lineage>
</organism>
<evidence type="ECO:0000313" key="2">
    <source>
        <dbReference type="Proteomes" id="UP001524502"/>
    </source>
</evidence>
<dbReference type="EMBL" id="JANFXK010000031">
    <property type="protein sequence ID" value="MCQ4638495.1"/>
    <property type="molecule type" value="Genomic_DNA"/>
</dbReference>
<gene>
    <name evidence="1" type="ORF">NE619_17335</name>
</gene>
<evidence type="ECO:0000313" key="1">
    <source>
        <dbReference type="EMBL" id="MCQ4638495.1"/>
    </source>
</evidence>
<sequence length="95" mass="11116">MADKTAIYILREKTADGKPRYYISFLDGQAIPHEVEVSHAVFQEMGDFVKKERNLQRWTERHVEQSQLSETTLHKRALKPPDNVEDTVLTNLYNQ</sequence>
<protein>
    <submittedName>
        <fullName evidence="1">Sigma-70 family RNA polymerase sigma factor</fullName>
    </submittedName>
</protein>